<organism evidence="1">
    <name type="scientific">Arundo donax</name>
    <name type="common">Giant reed</name>
    <name type="synonym">Donax arundinaceus</name>
    <dbReference type="NCBI Taxonomy" id="35708"/>
    <lineage>
        <taxon>Eukaryota</taxon>
        <taxon>Viridiplantae</taxon>
        <taxon>Streptophyta</taxon>
        <taxon>Embryophyta</taxon>
        <taxon>Tracheophyta</taxon>
        <taxon>Spermatophyta</taxon>
        <taxon>Magnoliopsida</taxon>
        <taxon>Liliopsida</taxon>
        <taxon>Poales</taxon>
        <taxon>Poaceae</taxon>
        <taxon>PACMAD clade</taxon>
        <taxon>Arundinoideae</taxon>
        <taxon>Arundineae</taxon>
        <taxon>Arundo</taxon>
    </lineage>
</organism>
<evidence type="ECO:0000313" key="1">
    <source>
        <dbReference type="EMBL" id="JAD55297.1"/>
    </source>
</evidence>
<proteinExistence type="predicted"/>
<accession>A0A0A9B7M0</accession>
<dbReference type="EMBL" id="GBRH01242598">
    <property type="protein sequence ID" value="JAD55297.1"/>
    <property type="molecule type" value="Transcribed_RNA"/>
</dbReference>
<protein>
    <submittedName>
        <fullName evidence="1">Uncharacterized protein</fullName>
    </submittedName>
</protein>
<reference evidence="1" key="2">
    <citation type="journal article" date="2015" name="Data Brief">
        <title>Shoot transcriptome of the giant reed, Arundo donax.</title>
        <authorList>
            <person name="Barrero R.A."/>
            <person name="Guerrero F.D."/>
            <person name="Moolhuijzen P."/>
            <person name="Goolsby J.A."/>
            <person name="Tidwell J."/>
            <person name="Bellgard S.E."/>
            <person name="Bellgard M.I."/>
        </authorList>
    </citation>
    <scope>NUCLEOTIDE SEQUENCE</scope>
    <source>
        <tissue evidence="1">Shoot tissue taken approximately 20 cm above the soil surface</tissue>
    </source>
</reference>
<sequence length="30" mass="3303">MLLGGNKLPHKQPSNGSIIPLYQFTDSDCK</sequence>
<name>A0A0A9B7M0_ARUDO</name>
<dbReference type="AlphaFoldDB" id="A0A0A9B7M0"/>
<reference evidence="1" key="1">
    <citation type="submission" date="2014-09" db="EMBL/GenBank/DDBJ databases">
        <authorList>
            <person name="Magalhaes I.L.F."/>
            <person name="Oliveira U."/>
            <person name="Santos F.R."/>
            <person name="Vidigal T.H.D.A."/>
            <person name="Brescovit A.D."/>
            <person name="Santos A.J."/>
        </authorList>
    </citation>
    <scope>NUCLEOTIDE SEQUENCE</scope>
    <source>
        <tissue evidence="1">Shoot tissue taken approximately 20 cm above the soil surface</tissue>
    </source>
</reference>